<dbReference type="Gene3D" id="3.90.1150.10">
    <property type="entry name" value="Aspartate Aminotransferase, domain 1"/>
    <property type="match status" value="1"/>
</dbReference>
<keyword evidence="8" id="KW-1185">Reference proteome</keyword>
<evidence type="ECO:0000256" key="1">
    <source>
        <dbReference type="ARBA" id="ARBA00001933"/>
    </source>
</evidence>
<evidence type="ECO:0000256" key="3">
    <source>
        <dbReference type="ARBA" id="ARBA00011881"/>
    </source>
</evidence>
<organism evidence="7 8">
    <name type="scientific">Ottowia thiooxydans</name>
    <dbReference type="NCBI Taxonomy" id="219182"/>
    <lineage>
        <taxon>Bacteria</taxon>
        <taxon>Pseudomonadati</taxon>
        <taxon>Pseudomonadota</taxon>
        <taxon>Betaproteobacteria</taxon>
        <taxon>Burkholderiales</taxon>
        <taxon>Comamonadaceae</taxon>
        <taxon>Ottowia</taxon>
    </lineage>
</organism>
<evidence type="ECO:0000313" key="8">
    <source>
        <dbReference type="Proteomes" id="UP001549320"/>
    </source>
</evidence>
<dbReference type="EC" id="4.1.2.48" evidence="7"/>
<dbReference type="NCBIfam" id="NF041359">
    <property type="entry name" value="GntG_guanitoxin"/>
    <property type="match status" value="1"/>
</dbReference>
<sequence>MISPTSLSPAVNSPSQDGTRLTDLRSDTVTLPTAEMYERMRHAALGDDGLDGDPTARELEALAARTFGKEAGLYVPTATMGNLLAVLTQVARQGQVVMEASAHMYLTERGGATLGGIAYHGIAGTAGEMDLGALKNALQSSSPLRTELVCMETTHVNAGGAVLSLAHMRAVHDMAHGAGARVHLDGARIFNAAVALQVAPDAVACFADTVSICLSKGLSAPAGAVLVGPAETLSRARQLRKVLGGTQRQIGILAASGLEAIEAMPQRLAQDHVMAQQLGRGLRAVLPDHIGLTGPVTNIIFVELPEGVPDSSAWAREAQKHGVLIRPWGLRRIRLVTHRHIDSAGVAAAITGFEKAATELIG</sequence>
<dbReference type="InterPro" id="IPR015421">
    <property type="entry name" value="PyrdxlP-dep_Trfase_major"/>
</dbReference>
<dbReference type="RefSeq" id="WP_354445252.1">
    <property type="nucleotide sequence ID" value="NZ_JBEPSH010000006.1"/>
</dbReference>
<reference evidence="7 8" key="1">
    <citation type="submission" date="2024-06" db="EMBL/GenBank/DDBJ databases">
        <title>Sorghum-associated microbial communities from plants grown in Nebraska, USA.</title>
        <authorList>
            <person name="Schachtman D."/>
        </authorList>
    </citation>
    <scope>NUCLEOTIDE SEQUENCE [LARGE SCALE GENOMIC DNA]</scope>
    <source>
        <strain evidence="7 8">2709</strain>
    </source>
</reference>
<feature type="region of interest" description="Disordered" evidence="5">
    <location>
        <begin position="1"/>
        <end position="26"/>
    </location>
</feature>
<dbReference type="InterPro" id="IPR023603">
    <property type="entry name" value="Low_specificity_L-TA-like"/>
</dbReference>
<dbReference type="PIRSF" id="PIRSF017617">
    <property type="entry name" value="Thr_aldolase"/>
    <property type="match status" value="1"/>
</dbReference>
<dbReference type="Gene3D" id="3.40.640.10">
    <property type="entry name" value="Type I PLP-dependent aspartate aminotransferase-like (Major domain)"/>
    <property type="match status" value="1"/>
</dbReference>
<evidence type="ECO:0000256" key="5">
    <source>
        <dbReference type="SAM" id="MobiDB-lite"/>
    </source>
</evidence>
<feature type="compositionally biased region" description="Polar residues" evidence="5">
    <location>
        <begin position="1"/>
        <end position="19"/>
    </location>
</feature>
<dbReference type="Pfam" id="PF01212">
    <property type="entry name" value="Beta_elim_lyase"/>
    <property type="match status" value="1"/>
</dbReference>
<gene>
    <name evidence="7" type="ORF">ABIE13_003325</name>
</gene>
<comment type="similarity">
    <text evidence="2">Belongs to the threonine aldolase family.</text>
</comment>
<dbReference type="InterPro" id="IPR001597">
    <property type="entry name" value="ArAA_b-elim_lyase/Thr_aldolase"/>
</dbReference>
<comment type="subunit">
    <text evidence="3">Homotetramer.</text>
</comment>
<evidence type="ECO:0000256" key="2">
    <source>
        <dbReference type="ARBA" id="ARBA00006966"/>
    </source>
</evidence>
<dbReference type="SUPFAM" id="SSF53383">
    <property type="entry name" value="PLP-dependent transferases"/>
    <property type="match status" value="1"/>
</dbReference>
<dbReference type="Proteomes" id="UP001549320">
    <property type="component" value="Unassembled WGS sequence"/>
</dbReference>
<proteinExistence type="inferred from homology"/>
<evidence type="ECO:0000313" key="7">
    <source>
        <dbReference type="EMBL" id="MET4578209.1"/>
    </source>
</evidence>
<name>A0ABV2QAZ9_9BURK</name>
<dbReference type="PANTHER" id="PTHR48097">
    <property type="entry name" value="L-THREONINE ALDOLASE-RELATED"/>
    <property type="match status" value="1"/>
</dbReference>
<feature type="domain" description="Aromatic amino acid beta-eliminating lyase/threonine aldolase" evidence="6">
    <location>
        <begin position="23"/>
        <end position="285"/>
    </location>
</feature>
<dbReference type="InterPro" id="IPR015422">
    <property type="entry name" value="PyrdxlP-dep_Trfase_small"/>
</dbReference>
<keyword evidence="7" id="KW-0456">Lyase</keyword>
<evidence type="ECO:0000259" key="6">
    <source>
        <dbReference type="Pfam" id="PF01212"/>
    </source>
</evidence>
<evidence type="ECO:0000256" key="4">
    <source>
        <dbReference type="ARBA" id="ARBA00022898"/>
    </source>
</evidence>
<comment type="caution">
    <text evidence="7">The sequence shown here is derived from an EMBL/GenBank/DDBJ whole genome shotgun (WGS) entry which is preliminary data.</text>
</comment>
<comment type="cofactor">
    <cofactor evidence="1">
        <name>pyridoxal 5'-phosphate</name>
        <dbReference type="ChEBI" id="CHEBI:597326"/>
    </cofactor>
</comment>
<dbReference type="InterPro" id="IPR015424">
    <property type="entry name" value="PyrdxlP-dep_Trfase"/>
</dbReference>
<protein>
    <submittedName>
        <fullName evidence="7">Threonine aldolase</fullName>
        <ecNumber evidence="7">4.1.2.48</ecNumber>
    </submittedName>
</protein>
<accession>A0ABV2QAZ9</accession>
<dbReference type="EMBL" id="JBEPSH010000006">
    <property type="protein sequence ID" value="MET4578209.1"/>
    <property type="molecule type" value="Genomic_DNA"/>
</dbReference>
<dbReference type="GO" id="GO:0016829">
    <property type="term" value="F:lyase activity"/>
    <property type="evidence" value="ECO:0007669"/>
    <property type="project" value="UniProtKB-KW"/>
</dbReference>
<keyword evidence="4" id="KW-0663">Pyridoxal phosphate</keyword>
<dbReference type="PANTHER" id="PTHR48097:SF9">
    <property type="entry name" value="L-THREONINE ALDOLASE"/>
    <property type="match status" value="1"/>
</dbReference>